<name>A0A481ZCE8_9VIRU</name>
<gene>
    <name evidence="1" type="ORF">LCPAC404_01610</name>
</gene>
<reference evidence="1" key="1">
    <citation type="journal article" date="2019" name="MBio">
        <title>Virus Genomes from Deep Sea Sediments Expand the Ocean Megavirome and Support Independent Origins of Viral Gigantism.</title>
        <authorList>
            <person name="Backstrom D."/>
            <person name="Yutin N."/>
            <person name="Jorgensen S.L."/>
            <person name="Dharamshi J."/>
            <person name="Homa F."/>
            <person name="Zaremba-Niedwiedzka K."/>
            <person name="Spang A."/>
            <person name="Wolf Y.I."/>
            <person name="Koonin E.V."/>
            <person name="Ettema T.J."/>
        </authorList>
    </citation>
    <scope>NUCLEOTIDE SEQUENCE</scope>
</reference>
<accession>A0A481ZCE8</accession>
<proteinExistence type="predicted"/>
<sequence>MKTFFTALFALIGSTNAINMFAAQTAATTALQNAFRLNNEAGRDAWLDAVHPNFHSDSFCESDYLFLSGFSACIAVPLNSSEFYDLNVPFFDVINNRTTFVWETQDDPFFDKNNEAYGVMNTEFDEIFPGGVAGQSTKLMVHITAAIDGAKWKVIQWNISQDTAREQNIICRAFTAFGFPDPPCVVDAIPSSSLLLEARESFDATTAKIRFMKHYNSMHN</sequence>
<evidence type="ECO:0000313" key="1">
    <source>
        <dbReference type="EMBL" id="QBK93457.1"/>
    </source>
</evidence>
<protein>
    <submittedName>
        <fullName evidence="1">Uncharacterized protein</fullName>
    </submittedName>
</protein>
<organism evidence="1">
    <name type="scientific">Pithovirus LCPAC404</name>
    <dbReference type="NCBI Taxonomy" id="2506597"/>
    <lineage>
        <taxon>Viruses</taxon>
        <taxon>Pithoviruses</taxon>
    </lineage>
</organism>
<dbReference type="EMBL" id="MK500596">
    <property type="protein sequence ID" value="QBK93457.1"/>
    <property type="molecule type" value="Genomic_DNA"/>
</dbReference>